<feature type="compositionally biased region" description="Low complexity" evidence="1">
    <location>
        <begin position="28"/>
        <end position="39"/>
    </location>
</feature>
<gene>
    <name evidence="2" type="ORF">C8A01DRAFT_45667</name>
</gene>
<evidence type="ECO:0008006" key="4">
    <source>
        <dbReference type="Google" id="ProtNLM"/>
    </source>
</evidence>
<evidence type="ECO:0000313" key="3">
    <source>
        <dbReference type="Proteomes" id="UP001303115"/>
    </source>
</evidence>
<keyword evidence="3" id="KW-1185">Reference proteome</keyword>
<dbReference type="SUPFAM" id="SSF52266">
    <property type="entry name" value="SGNH hydrolase"/>
    <property type="match status" value="1"/>
</dbReference>
<reference evidence="3" key="1">
    <citation type="journal article" date="2023" name="Mol. Phylogenet. Evol.">
        <title>Genome-scale phylogeny and comparative genomics of the fungal order Sordariales.</title>
        <authorList>
            <person name="Hensen N."/>
            <person name="Bonometti L."/>
            <person name="Westerberg I."/>
            <person name="Brannstrom I.O."/>
            <person name="Guillou S."/>
            <person name="Cros-Aarteil S."/>
            <person name="Calhoun S."/>
            <person name="Haridas S."/>
            <person name="Kuo A."/>
            <person name="Mondo S."/>
            <person name="Pangilinan J."/>
            <person name="Riley R."/>
            <person name="LaButti K."/>
            <person name="Andreopoulos B."/>
            <person name="Lipzen A."/>
            <person name="Chen C."/>
            <person name="Yan M."/>
            <person name="Daum C."/>
            <person name="Ng V."/>
            <person name="Clum A."/>
            <person name="Steindorff A."/>
            <person name="Ohm R.A."/>
            <person name="Martin F."/>
            <person name="Silar P."/>
            <person name="Natvig D.O."/>
            <person name="Lalanne C."/>
            <person name="Gautier V."/>
            <person name="Ament-Velasquez S.L."/>
            <person name="Kruys A."/>
            <person name="Hutchinson M.I."/>
            <person name="Powell A.J."/>
            <person name="Barry K."/>
            <person name="Miller A.N."/>
            <person name="Grigoriev I.V."/>
            <person name="Debuchy R."/>
            <person name="Gladieux P."/>
            <person name="Hiltunen Thoren M."/>
            <person name="Johannesson H."/>
        </authorList>
    </citation>
    <scope>NUCLEOTIDE SEQUENCE [LARGE SCALE GENOMIC DNA]</scope>
    <source>
        <strain evidence="3">CBS 284.82</strain>
    </source>
</reference>
<dbReference type="Proteomes" id="UP001303115">
    <property type="component" value="Unassembled WGS sequence"/>
</dbReference>
<proteinExistence type="predicted"/>
<organism evidence="2 3">
    <name type="scientific">Parachaetomium inaequale</name>
    <dbReference type="NCBI Taxonomy" id="2588326"/>
    <lineage>
        <taxon>Eukaryota</taxon>
        <taxon>Fungi</taxon>
        <taxon>Dikarya</taxon>
        <taxon>Ascomycota</taxon>
        <taxon>Pezizomycotina</taxon>
        <taxon>Sordariomycetes</taxon>
        <taxon>Sordariomycetidae</taxon>
        <taxon>Sordariales</taxon>
        <taxon>Chaetomiaceae</taxon>
        <taxon>Parachaetomium</taxon>
    </lineage>
</organism>
<dbReference type="CDD" id="cd00229">
    <property type="entry name" value="SGNH_hydrolase"/>
    <property type="match status" value="1"/>
</dbReference>
<name>A0AAN6PL64_9PEZI</name>
<feature type="compositionally biased region" description="Polar residues" evidence="1">
    <location>
        <begin position="1"/>
        <end position="20"/>
    </location>
</feature>
<feature type="region of interest" description="Disordered" evidence="1">
    <location>
        <begin position="1"/>
        <end position="39"/>
    </location>
</feature>
<accession>A0AAN6PL64</accession>
<evidence type="ECO:0000256" key="1">
    <source>
        <dbReference type="SAM" id="MobiDB-lite"/>
    </source>
</evidence>
<dbReference type="Gene3D" id="3.40.50.1110">
    <property type="entry name" value="SGNH hydrolase"/>
    <property type="match status" value="1"/>
</dbReference>
<sequence>MADIDTTNPSTDPPGHSTTAADIPPASPTQTTTAAEPTSEIESILADLRPIAKFKARSHDTSKNVHIPLLQSHIKDAPENGPAVVLLGDSMFERMTTTGETPNFVAPWPSPAMLSDEILRFGGTDYKRIDRVFNAGVGGDKIQNLVYRLVGASHPEDEDKNLPGLLPMLAACGTVKLWAIHIGTNNLHPKHGLRDDDVEVLRKLVEALLKLNSAGRECQVVVSLLWPRKDISGDLVGGANSRVKGMVKQFKDRGFKGEVHLTNVEYCGGPPPGFNIEEHLDDHVHLNLEGYRLWMEFFYFMVAGVLGITG</sequence>
<comment type="caution">
    <text evidence="2">The sequence shown here is derived from an EMBL/GenBank/DDBJ whole genome shotgun (WGS) entry which is preliminary data.</text>
</comment>
<dbReference type="AlphaFoldDB" id="A0AAN6PL64"/>
<dbReference type="EMBL" id="MU854363">
    <property type="protein sequence ID" value="KAK4041129.1"/>
    <property type="molecule type" value="Genomic_DNA"/>
</dbReference>
<protein>
    <recommendedName>
        <fullName evidence="4">SGNH hydrolase-type esterase domain-containing protein</fullName>
    </recommendedName>
</protein>
<dbReference type="InterPro" id="IPR036514">
    <property type="entry name" value="SGNH_hydro_sf"/>
</dbReference>
<evidence type="ECO:0000313" key="2">
    <source>
        <dbReference type="EMBL" id="KAK4041129.1"/>
    </source>
</evidence>